<feature type="coiled-coil region" evidence="1">
    <location>
        <begin position="521"/>
        <end position="640"/>
    </location>
</feature>
<dbReference type="RefSeq" id="XP_017772660.1">
    <property type="nucleotide sequence ID" value="XM_017917171.1"/>
</dbReference>
<keyword evidence="2" id="KW-1185">Reference proteome</keyword>
<feature type="coiled-coil region" evidence="1">
    <location>
        <begin position="147"/>
        <end position="195"/>
    </location>
</feature>
<evidence type="ECO:0000313" key="3">
    <source>
        <dbReference type="RefSeq" id="XP_017772660.1"/>
    </source>
</evidence>
<accession>A0ABM1MDL0</accession>
<sequence>MRNGWISISNRLDRIENEIRLLLDTQRKKITISGNLPSVTSSEVNEFVSNRTRSSSAPSKHICSKSECSDCNRGRCLSLKRTKSSFTTCSCPCSQDRCPKKRNKCLESVPICPCPPTCDPFECSNHEEGSCCNHEEPNDLCSSTCRLRYMEQKLKEESKRNDCLEKEIIKLRELIKELNKNQETASEICKKWKEKYKVLKKDQSHVGDDVRKRQLCTLEEEKSQALITIRNYEKQISCHKMIADKYDKLLKIVTEKNCTIGDLEQQVRERDNENKMIYTKCRDLENDLTIANEKYNQLRKTNEHLAAEVINKCKCFEASNSVTETELKKYRMEVEKAKEEVIRLQDQLNHARCQLGEDLNRVTLLETELRGAKKRDKCAKKIIATLEIKLETMETDYGKLKITCQNKLLKMEVENEKLKKRCEHLADELNDLNVKSTTRVKSLESEMESFKSCSCLKEQELIAEKDELRNLIQELSDVVARQKERINDLISLKNQQNSIIAVQNSSLSSKESELRTHEVEAVKVKTQYADLERHIRSLKDSLKTDSLIGNATLENEINALRKLLDEQKDKLKIKDKMLDDQTNTIMQLRRKIGEKEDTVASLYRELNGERKEKADLEKRLTKSESEKDAINMNLVNAKKECQMQCSLISNLEKKFKLKCQEWRLQSDLYFKEKENALNAARFATQQLNSSMKEFQDQCHSHNKLRVTLTHLLREKDVKLKSAIAEISSLTLDPEVLAITDDVDPDGNRSDRMESEISKDQTWKSTIEKSEKHKVDDRNPFSCLLKQPQPKASTVKKDKCCGVAMEYEQQYYKQVKDTINKIFDDAAVSSDSDHLNKVEYISDTLSDCSCLYSNPDFVCSTECSRYSNRTKTDSKKT</sequence>
<protein>
    <submittedName>
        <fullName evidence="3">MAR-binding filament-like protein 1</fullName>
    </submittedName>
</protein>
<keyword evidence="1" id="KW-0175">Coiled coil</keyword>
<name>A0ABM1MDL0_NICVS</name>
<feature type="coiled-coil region" evidence="1">
    <location>
        <begin position="401"/>
        <end position="492"/>
    </location>
</feature>
<gene>
    <name evidence="3" type="primary">LOC108559812</name>
</gene>
<proteinExistence type="predicted"/>
<feature type="coiled-coil region" evidence="1">
    <location>
        <begin position="281"/>
        <end position="354"/>
    </location>
</feature>
<evidence type="ECO:0000313" key="2">
    <source>
        <dbReference type="Proteomes" id="UP000695000"/>
    </source>
</evidence>
<dbReference type="GeneID" id="108559812"/>
<dbReference type="Proteomes" id="UP000695000">
    <property type="component" value="Unplaced"/>
</dbReference>
<organism evidence="2 3">
    <name type="scientific">Nicrophorus vespilloides</name>
    <name type="common">Boreal carrion beetle</name>
    <dbReference type="NCBI Taxonomy" id="110193"/>
    <lineage>
        <taxon>Eukaryota</taxon>
        <taxon>Metazoa</taxon>
        <taxon>Ecdysozoa</taxon>
        <taxon>Arthropoda</taxon>
        <taxon>Hexapoda</taxon>
        <taxon>Insecta</taxon>
        <taxon>Pterygota</taxon>
        <taxon>Neoptera</taxon>
        <taxon>Endopterygota</taxon>
        <taxon>Coleoptera</taxon>
        <taxon>Polyphaga</taxon>
        <taxon>Staphyliniformia</taxon>
        <taxon>Silphidae</taxon>
        <taxon>Nicrophorinae</taxon>
        <taxon>Nicrophorus</taxon>
    </lineage>
</organism>
<reference evidence="3" key="1">
    <citation type="submission" date="2025-08" db="UniProtKB">
        <authorList>
            <consortium name="RefSeq"/>
        </authorList>
    </citation>
    <scope>IDENTIFICATION</scope>
    <source>
        <tissue evidence="3">Whole Larva</tissue>
    </source>
</reference>
<evidence type="ECO:0000256" key="1">
    <source>
        <dbReference type="SAM" id="Coils"/>
    </source>
</evidence>